<reference evidence="11" key="1">
    <citation type="journal article" date="2020" name="Microb. Genom.">
        <title>Genetic diversity of clinical and environmental Mucorales isolates obtained from an investigation of mucormycosis cases among solid organ transplant recipients.</title>
        <authorList>
            <person name="Nguyen M.H."/>
            <person name="Kaul D."/>
            <person name="Muto C."/>
            <person name="Cheng S.J."/>
            <person name="Richter R.A."/>
            <person name="Bruno V.M."/>
            <person name="Liu G."/>
            <person name="Beyhan S."/>
            <person name="Sundermann A.J."/>
            <person name="Mounaud S."/>
            <person name="Pasculle A.W."/>
            <person name="Nierman W.C."/>
            <person name="Driscoll E."/>
            <person name="Cumbie R."/>
            <person name="Clancy C.J."/>
            <person name="Dupont C.L."/>
        </authorList>
    </citation>
    <scope>NUCLEOTIDE SEQUENCE</scope>
    <source>
        <strain evidence="11">GL11</strain>
    </source>
</reference>
<evidence type="ECO:0000256" key="9">
    <source>
        <dbReference type="SAM" id="MobiDB-lite"/>
    </source>
</evidence>
<proteinExistence type="inferred from homology"/>
<name>A0A9P6XF33_RHIOR</name>
<evidence type="ECO:0000256" key="6">
    <source>
        <dbReference type="ARBA" id="ARBA00023239"/>
    </source>
</evidence>
<comment type="pathway">
    <text evidence="2">Metabolic intermediate metabolism; (S)-3-hydroxy-3-methylglutaryl-CoA degradation; acetoacetate from (S)-3-hydroxy-3-methylglutaryl-CoA: step 1/1.</text>
</comment>
<dbReference type="Pfam" id="PF08424">
    <property type="entry name" value="NRDE-2"/>
    <property type="match status" value="1"/>
</dbReference>
<dbReference type="GO" id="GO:0004419">
    <property type="term" value="F:hydroxymethylglutaryl-CoA lyase activity"/>
    <property type="evidence" value="ECO:0007669"/>
    <property type="project" value="UniProtKB-EC"/>
</dbReference>
<feature type="region of interest" description="Disordered" evidence="9">
    <location>
        <begin position="1"/>
        <end position="133"/>
    </location>
</feature>
<organism evidence="11 12">
    <name type="scientific">Rhizopus oryzae</name>
    <name type="common">Mucormycosis agent</name>
    <name type="synonym">Rhizopus arrhizus var. delemar</name>
    <dbReference type="NCBI Taxonomy" id="64495"/>
    <lineage>
        <taxon>Eukaryota</taxon>
        <taxon>Fungi</taxon>
        <taxon>Fungi incertae sedis</taxon>
        <taxon>Mucoromycota</taxon>
        <taxon>Mucoromycotina</taxon>
        <taxon>Mucoromycetes</taxon>
        <taxon>Mucorales</taxon>
        <taxon>Mucorineae</taxon>
        <taxon>Rhizopodaceae</taxon>
        <taxon>Rhizopus</taxon>
    </lineage>
</organism>
<sequence>MDPHKKNTLPPPPSFKSAPDFSQSTLNIPSFSSAPDFTSKESKSSKREYGHESRSPKQYTSRSRSPTYRSSKRTRSRSPKRRRSRSPRRYRSRSPKRHRSRSPKQKRSSHDPSSKQMSRRSRRSPSPVPIHTGELKTGFTFIVDKRGDPDLVTYGTTHTYGIPSFRRSGNGRVLGYDWNERMTMNQGKAEIVDIRTSKPARYTDSTYTWKEMDKSMKRIHIKQGVNEEDPFSSSTAFIQLADEKSKKKKNDYESLVSTGVDYRSLEGNKVRAAHEEDEEEEEEEGESYNDMIRRRTIEFNQRLDQEPENVQLWLDFIQFQDEAAEGLSTTKNQTSLNEVKISIFQKALQHNPRDERLILAYLACGATIWDTLYLLREWDQQLKLYPGSIKLWSEYMNTRQTNFASFSFTECVGVFEDALRVLKDQPGSSREDKECLCVYVVLRACLMMKQAGYYERAYSIMQAIVEYNLFTPAGMTDKLNAFMEFWDGEVPRFGEEGAQGWCQYVLERTEHEYAVQHQEEEELESIKDWIKRERETDETCRLPMRMSQLEDGRVDEDPYRIVLFDDIQPFLFNISTNAARQTLIYSLFVFLGLVYTPPDVGTNTHFFTDTFTQNDLPLDRFWPPQDHNRPLVWYVSGVPMEPEQAVAEQDPFSIPPSYPIGLSELFVQQGHWFKALKNRYPSVDQKFTKNAFEQLLKLQKDVHLTLCYLSFESNRDYKAGQRLAKNLLKEERTNLVLWTAYAQMEKSHNKIDKAIYLTALSMYRTFNESEQFMAPVMYCMFAKLEMENDRAAEALKILVSMSTDTSYDHNTPLPTTPSVLKAREYFAQRTLQLSLLSDSEVERQVGISLVVCSALFEYLSSGLDHACRVFERALDYIKERQAERGYVSEIIMTEYANILYRHTKYHQFEGGFQPRIMRGVMERSIQLFPNNTMFFAFYIWNESRAKVFNRVQKLFNDSLSKESNVVLWLSAIYNELHRYKPYQTNLVRDLFERAIQDVNTKSSIIIWKNYIEFELMQKNIEKAKALFYRSLRDCPWSKGFTVASAGSHMTFPTAAKRNYANHAFRDFVKIVEVGPRDGLQNEKTLVPASVKVKLVERLSNDGLPAVEVTSFVSPKWVPQMGDNKEVFTSFQKKLGVDYPVLVPNLKGLAGATAAGAKEVALFTAVTDTFNRKNTNCSTEESLARAKDIIKEALDQDLKVRGYLSCVLGCPYEGSVNPEKVASLAKELYEAGCYEISLGDTIGVGTAGSMGTLLEHVLKVVPAHTVAVHCHDTYGQALANILKALEYGIRVVDSSVAGLGGCPYAPGAKGNVATEDVVYMLHGLGYKTNVNLDSLIETGQWISDKLGRPTSSRAGAALMLAKKRQQELEKSKL</sequence>
<protein>
    <recommendedName>
        <fullName evidence="4">hydroxymethylglutaryl-CoA lyase</fullName>
        <ecNumber evidence="4">4.1.3.4</ecNumber>
    </recommendedName>
</protein>
<feature type="compositionally biased region" description="Low complexity" evidence="9">
    <location>
        <begin position="59"/>
        <end position="69"/>
    </location>
</feature>
<comment type="subcellular location">
    <subcellularLocation>
        <location evidence="1">Nucleus</location>
    </subcellularLocation>
</comment>
<dbReference type="PROSITE" id="PS01062">
    <property type="entry name" value="HMG_COA_LYASE"/>
    <property type="match status" value="1"/>
</dbReference>
<feature type="compositionally biased region" description="Acidic residues" evidence="9">
    <location>
        <begin position="275"/>
        <end position="287"/>
    </location>
</feature>
<evidence type="ECO:0000256" key="5">
    <source>
        <dbReference type="ARBA" id="ARBA00022723"/>
    </source>
</evidence>
<dbReference type="SUPFAM" id="SSF51569">
    <property type="entry name" value="Aldolase"/>
    <property type="match status" value="1"/>
</dbReference>
<dbReference type="Gene3D" id="3.20.20.70">
    <property type="entry name" value="Aldolase class I"/>
    <property type="match status" value="1"/>
</dbReference>
<evidence type="ECO:0000313" key="11">
    <source>
        <dbReference type="EMBL" id="KAG1311903.1"/>
    </source>
</evidence>
<dbReference type="SMART" id="SM00386">
    <property type="entry name" value="HAT"/>
    <property type="match status" value="6"/>
</dbReference>
<dbReference type="EMBL" id="JAANQT010000337">
    <property type="protein sequence ID" value="KAG1311903.1"/>
    <property type="molecule type" value="Genomic_DNA"/>
</dbReference>
<evidence type="ECO:0000256" key="1">
    <source>
        <dbReference type="ARBA" id="ARBA00004123"/>
    </source>
</evidence>
<dbReference type="PANTHER" id="PTHR13471">
    <property type="entry name" value="TETRATRICOPEPTIDE-LIKE HELICAL"/>
    <property type="match status" value="1"/>
</dbReference>
<evidence type="ECO:0000256" key="8">
    <source>
        <dbReference type="ARBA" id="ARBA00049877"/>
    </source>
</evidence>
<dbReference type="InterPro" id="IPR000138">
    <property type="entry name" value="HMG_CoA_lyase_AS"/>
</dbReference>
<evidence type="ECO:0000313" key="12">
    <source>
        <dbReference type="Proteomes" id="UP000716291"/>
    </source>
</evidence>
<dbReference type="Gene3D" id="1.25.40.10">
    <property type="entry name" value="Tetratricopeptide repeat domain"/>
    <property type="match status" value="3"/>
</dbReference>
<dbReference type="InterPro" id="IPR003107">
    <property type="entry name" value="HAT"/>
</dbReference>
<dbReference type="GO" id="GO:0046872">
    <property type="term" value="F:metal ion binding"/>
    <property type="evidence" value="ECO:0007669"/>
    <property type="project" value="UniProtKB-KW"/>
</dbReference>
<dbReference type="Pfam" id="PF00682">
    <property type="entry name" value="HMGL-like"/>
    <property type="match status" value="1"/>
</dbReference>
<evidence type="ECO:0000256" key="3">
    <source>
        <dbReference type="ARBA" id="ARBA00009265"/>
    </source>
</evidence>
<dbReference type="PROSITE" id="PS50991">
    <property type="entry name" value="PYR_CT"/>
    <property type="match status" value="1"/>
</dbReference>
<keyword evidence="5" id="KW-0479">Metal-binding</keyword>
<dbReference type="Pfam" id="PF23240">
    <property type="entry name" value="HAT_PRP39_N"/>
    <property type="match status" value="1"/>
</dbReference>
<dbReference type="InterPro" id="IPR013785">
    <property type="entry name" value="Aldolase_TIM"/>
</dbReference>
<comment type="similarity">
    <text evidence="3">Belongs to the NRDE2 family.</text>
</comment>
<keyword evidence="6" id="KW-0456">Lyase</keyword>
<dbReference type="CDD" id="cd07938">
    <property type="entry name" value="DRE_TIM_HMGL"/>
    <property type="match status" value="1"/>
</dbReference>
<comment type="caution">
    <text evidence="11">The sequence shown here is derived from an EMBL/GenBank/DDBJ whole genome shotgun (WGS) entry which is preliminary data.</text>
</comment>
<dbReference type="GO" id="GO:1902369">
    <property type="term" value="P:negative regulation of RNA catabolic process"/>
    <property type="evidence" value="ECO:0007669"/>
    <property type="project" value="TreeGrafter"/>
</dbReference>
<evidence type="ECO:0000256" key="4">
    <source>
        <dbReference type="ARBA" id="ARBA00012910"/>
    </source>
</evidence>
<accession>A0A9P6XF33</accession>
<dbReference type="InterPro" id="IPR013633">
    <property type="entry name" value="NRDE-2"/>
</dbReference>
<dbReference type="SUPFAM" id="SSF48452">
    <property type="entry name" value="TPR-like"/>
    <property type="match status" value="2"/>
</dbReference>
<feature type="region of interest" description="Disordered" evidence="9">
    <location>
        <begin position="267"/>
        <end position="288"/>
    </location>
</feature>
<dbReference type="GO" id="GO:0031048">
    <property type="term" value="P:regulatory ncRNA-mediated heterochromatin formation"/>
    <property type="evidence" value="ECO:0007669"/>
    <property type="project" value="TreeGrafter"/>
</dbReference>
<dbReference type="GO" id="GO:0006396">
    <property type="term" value="P:RNA processing"/>
    <property type="evidence" value="ECO:0007669"/>
    <property type="project" value="InterPro"/>
</dbReference>
<evidence type="ECO:0000256" key="7">
    <source>
        <dbReference type="ARBA" id="ARBA00023242"/>
    </source>
</evidence>
<gene>
    <name evidence="11" type="ORF">G6F64_003454</name>
</gene>
<dbReference type="FunFam" id="3.20.20.70:FF:000201">
    <property type="entry name" value="Hydroxymethylglutaryl-CoA lyase"/>
    <property type="match status" value="1"/>
</dbReference>
<dbReference type="InterPro" id="IPR000891">
    <property type="entry name" value="PYR_CT"/>
</dbReference>
<evidence type="ECO:0000259" key="10">
    <source>
        <dbReference type="PROSITE" id="PS50991"/>
    </source>
</evidence>
<feature type="compositionally biased region" description="Polar residues" evidence="9">
    <location>
        <begin position="20"/>
        <end position="36"/>
    </location>
</feature>
<dbReference type="EC" id="4.1.3.4" evidence="4"/>
<comment type="catalytic activity">
    <reaction evidence="8">
        <text>(3S)-3-hydroxy-3-methylglutaryl-CoA = acetoacetate + acetyl-CoA</text>
        <dbReference type="Rhea" id="RHEA:24404"/>
        <dbReference type="ChEBI" id="CHEBI:13705"/>
        <dbReference type="ChEBI" id="CHEBI:43074"/>
        <dbReference type="ChEBI" id="CHEBI:57288"/>
        <dbReference type="EC" id="4.1.3.4"/>
    </reaction>
</comment>
<dbReference type="Proteomes" id="UP000716291">
    <property type="component" value="Unassembled WGS sequence"/>
</dbReference>
<feature type="compositionally biased region" description="Basic and acidic residues" evidence="9">
    <location>
        <begin position="38"/>
        <end position="55"/>
    </location>
</feature>
<dbReference type="NCBIfam" id="NF004283">
    <property type="entry name" value="PRK05692.1"/>
    <property type="match status" value="1"/>
</dbReference>
<keyword evidence="12" id="KW-1185">Reference proteome</keyword>
<dbReference type="GO" id="GO:0071013">
    <property type="term" value="C:catalytic step 2 spliceosome"/>
    <property type="evidence" value="ECO:0007669"/>
    <property type="project" value="TreeGrafter"/>
</dbReference>
<dbReference type="PANTHER" id="PTHR13471:SF0">
    <property type="entry name" value="NUCLEAR EXOSOME REGULATOR NRDE2"/>
    <property type="match status" value="1"/>
</dbReference>
<dbReference type="InterPro" id="IPR011990">
    <property type="entry name" value="TPR-like_helical_dom_sf"/>
</dbReference>
<feature type="domain" description="Pyruvate carboxyltransferase" evidence="10">
    <location>
        <begin position="1068"/>
        <end position="1335"/>
    </location>
</feature>
<evidence type="ECO:0000256" key="2">
    <source>
        <dbReference type="ARBA" id="ARBA00005143"/>
    </source>
</evidence>
<keyword evidence="7" id="KW-0539">Nucleus</keyword>
<feature type="compositionally biased region" description="Basic residues" evidence="9">
    <location>
        <begin position="70"/>
        <end position="107"/>
    </location>
</feature>